<dbReference type="OrthoDB" id="414546at2759"/>
<proteinExistence type="predicted"/>
<feature type="transmembrane region" description="Helical" evidence="2">
    <location>
        <begin position="80"/>
        <end position="100"/>
    </location>
</feature>
<protein>
    <recommendedName>
        <fullName evidence="3">DUF7358 domain-containing protein</fullName>
    </recommendedName>
</protein>
<keyword evidence="2" id="KW-0812">Transmembrane</keyword>
<dbReference type="PANTHER" id="PTHR12626">
    <property type="entry name" value="PROGRAMMED CELL DEATH 4"/>
    <property type="match status" value="1"/>
</dbReference>
<dbReference type="PANTHER" id="PTHR12626:SF0">
    <property type="entry name" value="PROGRAMMED CELL DEATH PROTEIN 4"/>
    <property type="match status" value="1"/>
</dbReference>
<dbReference type="Gene3D" id="1.25.40.10">
    <property type="entry name" value="Tetratricopeptide repeat domain"/>
    <property type="match status" value="1"/>
</dbReference>
<sequence length="270" mass="29473">MSKSLESLVDQVLSIAPGYENAIRCKIVALIKADNISEVLSTIKSSRRLPVDTIFFKETYNITDGSSSAKNLRWATVIRGVSNVLVIILSVISMVLVYPSSGHKDILPFLLISLASGGRITAIIPTRIAQQTAAVMIFKSQAVETAALLLQFFPPQALLRRDPLLQSVHASGCQDMLVETIQNQQFDDKEKEMASVLLSDLYDDMISSTRTNQGFIIDSTDDLTVGILDTVDILALFTARTMVNDIRSLSTDPPVASANCSTNLKAAFKF</sequence>
<dbReference type="Proteomes" id="UP000325577">
    <property type="component" value="Linkage Group LG15"/>
</dbReference>
<dbReference type="InterPro" id="IPR055782">
    <property type="entry name" value="DUF7358"/>
</dbReference>
<evidence type="ECO:0000259" key="3">
    <source>
        <dbReference type="Pfam" id="PF24057"/>
    </source>
</evidence>
<evidence type="ECO:0000256" key="1">
    <source>
        <dbReference type="ARBA" id="ARBA00023242"/>
    </source>
</evidence>
<name>A0A5J5B6D0_9ASTE</name>
<dbReference type="InterPro" id="IPR039778">
    <property type="entry name" value="PDCD4"/>
</dbReference>
<evidence type="ECO:0000313" key="5">
    <source>
        <dbReference type="Proteomes" id="UP000325577"/>
    </source>
</evidence>
<dbReference type="InterPro" id="IPR016024">
    <property type="entry name" value="ARM-type_fold"/>
</dbReference>
<dbReference type="EMBL" id="CM018038">
    <property type="protein sequence ID" value="KAA8538299.1"/>
    <property type="molecule type" value="Genomic_DNA"/>
</dbReference>
<dbReference type="Gene3D" id="1.25.40.180">
    <property type="match status" value="1"/>
</dbReference>
<accession>A0A5J5B6D0</accession>
<dbReference type="InterPro" id="IPR011990">
    <property type="entry name" value="TPR-like_helical_dom_sf"/>
</dbReference>
<keyword evidence="5" id="KW-1185">Reference proteome</keyword>
<feature type="domain" description="DUF7358" evidence="3">
    <location>
        <begin position="70"/>
        <end position="144"/>
    </location>
</feature>
<dbReference type="Pfam" id="PF24057">
    <property type="entry name" value="DUF7358"/>
    <property type="match status" value="1"/>
</dbReference>
<keyword evidence="2" id="KW-0472">Membrane</keyword>
<gene>
    <name evidence="4" type="ORF">F0562_027878</name>
</gene>
<dbReference type="SUPFAM" id="SSF48371">
    <property type="entry name" value="ARM repeat"/>
    <property type="match status" value="1"/>
</dbReference>
<evidence type="ECO:0000313" key="4">
    <source>
        <dbReference type="EMBL" id="KAA8538299.1"/>
    </source>
</evidence>
<dbReference type="AlphaFoldDB" id="A0A5J5B6D0"/>
<keyword evidence="1" id="KW-0539">Nucleus</keyword>
<reference evidence="4 5" key="1">
    <citation type="submission" date="2019-09" db="EMBL/GenBank/DDBJ databases">
        <title>A chromosome-level genome assembly of the Chinese tupelo Nyssa sinensis.</title>
        <authorList>
            <person name="Yang X."/>
            <person name="Kang M."/>
            <person name="Yang Y."/>
            <person name="Xiong H."/>
            <person name="Wang M."/>
            <person name="Zhang Z."/>
            <person name="Wang Z."/>
            <person name="Wu H."/>
            <person name="Ma T."/>
            <person name="Liu J."/>
            <person name="Xi Z."/>
        </authorList>
    </citation>
    <scope>NUCLEOTIDE SEQUENCE [LARGE SCALE GENOMIC DNA]</scope>
    <source>
        <strain evidence="4">J267</strain>
        <tissue evidence="4">Leaf</tissue>
    </source>
</reference>
<evidence type="ECO:0000256" key="2">
    <source>
        <dbReference type="SAM" id="Phobius"/>
    </source>
</evidence>
<organism evidence="4 5">
    <name type="scientific">Nyssa sinensis</name>
    <dbReference type="NCBI Taxonomy" id="561372"/>
    <lineage>
        <taxon>Eukaryota</taxon>
        <taxon>Viridiplantae</taxon>
        <taxon>Streptophyta</taxon>
        <taxon>Embryophyta</taxon>
        <taxon>Tracheophyta</taxon>
        <taxon>Spermatophyta</taxon>
        <taxon>Magnoliopsida</taxon>
        <taxon>eudicotyledons</taxon>
        <taxon>Gunneridae</taxon>
        <taxon>Pentapetalae</taxon>
        <taxon>asterids</taxon>
        <taxon>Cornales</taxon>
        <taxon>Nyssaceae</taxon>
        <taxon>Nyssa</taxon>
    </lineage>
</organism>
<keyword evidence="2" id="KW-1133">Transmembrane helix</keyword>
<dbReference type="GO" id="GO:0045892">
    <property type="term" value="P:negative regulation of DNA-templated transcription"/>
    <property type="evidence" value="ECO:0007669"/>
    <property type="project" value="InterPro"/>
</dbReference>